<dbReference type="Proteomes" id="UP000612352">
    <property type="component" value="Unassembled WGS sequence"/>
</dbReference>
<feature type="transmembrane region" description="Helical" evidence="2">
    <location>
        <begin position="66"/>
        <end position="84"/>
    </location>
</feature>
<keyword evidence="4" id="KW-1185">Reference proteome</keyword>
<evidence type="ECO:0000313" key="4">
    <source>
        <dbReference type="Proteomes" id="UP000612352"/>
    </source>
</evidence>
<feature type="transmembrane region" description="Helical" evidence="2">
    <location>
        <begin position="126"/>
        <end position="147"/>
    </location>
</feature>
<evidence type="ECO:0000256" key="2">
    <source>
        <dbReference type="SAM" id="Phobius"/>
    </source>
</evidence>
<name>A0ABS1BCC6_9MICO</name>
<dbReference type="EMBL" id="JAEDAJ010000008">
    <property type="protein sequence ID" value="MBK0332311.1"/>
    <property type="molecule type" value="Genomic_DNA"/>
</dbReference>
<keyword evidence="2" id="KW-0472">Membrane</keyword>
<keyword evidence="2" id="KW-1133">Transmembrane helix</keyword>
<accession>A0ABS1BCC6</accession>
<proteinExistence type="predicted"/>
<keyword evidence="2" id="KW-0812">Transmembrane</keyword>
<feature type="transmembrane region" description="Helical" evidence="2">
    <location>
        <begin position="6"/>
        <end position="28"/>
    </location>
</feature>
<organism evidence="3 4">
    <name type="scientific">Brachybacterium halotolerans</name>
    <dbReference type="NCBI Taxonomy" id="2795215"/>
    <lineage>
        <taxon>Bacteria</taxon>
        <taxon>Bacillati</taxon>
        <taxon>Actinomycetota</taxon>
        <taxon>Actinomycetes</taxon>
        <taxon>Micrococcales</taxon>
        <taxon>Dermabacteraceae</taxon>
        <taxon>Brachybacterium</taxon>
    </lineage>
</organism>
<feature type="region of interest" description="Disordered" evidence="1">
    <location>
        <begin position="94"/>
        <end position="122"/>
    </location>
</feature>
<dbReference type="RefSeq" id="WP_200503209.1">
    <property type="nucleotide sequence ID" value="NZ_JAEDAJ010000008.1"/>
</dbReference>
<protein>
    <submittedName>
        <fullName evidence="3">Uncharacterized protein</fullName>
    </submittedName>
</protein>
<feature type="transmembrane region" description="Helical" evidence="2">
    <location>
        <begin position="40"/>
        <end position="60"/>
    </location>
</feature>
<gene>
    <name evidence="3" type="ORF">I8D64_12995</name>
</gene>
<reference evidence="3 4" key="1">
    <citation type="submission" date="2020-12" db="EMBL/GenBank/DDBJ databases">
        <title>Brachybacterium sp. MASK1Z-5, whole genome shotgun sequence.</title>
        <authorList>
            <person name="Tuo L."/>
        </authorList>
    </citation>
    <scope>NUCLEOTIDE SEQUENCE [LARGE SCALE GENOMIC DNA]</scope>
    <source>
        <strain evidence="3 4">MASK1Z-5</strain>
    </source>
</reference>
<comment type="caution">
    <text evidence="3">The sequence shown here is derived from an EMBL/GenBank/DDBJ whole genome shotgun (WGS) entry which is preliminary data.</text>
</comment>
<evidence type="ECO:0000256" key="1">
    <source>
        <dbReference type="SAM" id="MobiDB-lite"/>
    </source>
</evidence>
<evidence type="ECO:0000313" key="3">
    <source>
        <dbReference type="EMBL" id="MBK0332311.1"/>
    </source>
</evidence>
<sequence>MNVAGLLLALAPYGAALLLTLLLILELVHMLLRRRHPLRILEHVLSCGLFLLLAGLMVPIGGALTIVWWVFVALSLGAAILALTRSRVAAPKAASTPPEALPARGTPAAAEARRNRRRLHRATRPTTPEVAITVALFAGAATLWLLAG</sequence>